<name>A0A564YT20_HYMDI</name>
<reference evidence="1 2" key="1">
    <citation type="submission" date="2019-07" db="EMBL/GenBank/DDBJ databases">
        <authorList>
            <person name="Jastrzebski P J."/>
            <person name="Paukszto L."/>
            <person name="Jastrzebski P J."/>
        </authorList>
    </citation>
    <scope>NUCLEOTIDE SEQUENCE [LARGE SCALE GENOMIC DNA]</scope>
    <source>
        <strain evidence="1 2">WMS-il1</strain>
    </source>
</reference>
<evidence type="ECO:0000313" key="2">
    <source>
        <dbReference type="Proteomes" id="UP000321570"/>
    </source>
</evidence>
<organism evidence="1 2">
    <name type="scientific">Hymenolepis diminuta</name>
    <name type="common">Rat tapeworm</name>
    <dbReference type="NCBI Taxonomy" id="6216"/>
    <lineage>
        <taxon>Eukaryota</taxon>
        <taxon>Metazoa</taxon>
        <taxon>Spiralia</taxon>
        <taxon>Lophotrochozoa</taxon>
        <taxon>Platyhelminthes</taxon>
        <taxon>Cestoda</taxon>
        <taxon>Eucestoda</taxon>
        <taxon>Cyclophyllidea</taxon>
        <taxon>Hymenolepididae</taxon>
        <taxon>Hymenolepis</taxon>
    </lineage>
</organism>
<sequence length="72" mass="8365">MIVAEAPLARRYFGTSPVHTIPSFSYNRPVQLKHTYNYVLMHVLIQVTNIKSLLINTHAYRLMLVKHIFLPS</sequence>
<dbReference type="AlphaFoldDB" id="A0A564YT20"/>
<gene>
    <name evidence="1" type="ORF">WMSIL1_LOCUS9102</name>
</gene>
<keyword evidence="2" id="KW-1185">Reference proteome</keyword>
<proteinExistence type="predicted"/>
<dbReference type="EMBL" id="CABIJS010000344">
    <property type="protein sequence ID" value="VUZ50149.1"/>
    <property type="molecule type" value="Genomic_DNA"/>
</dbReference>
<evidence type="ECO:0000313" key="1">
    <source>
        <dbReference type="EMBL" id="VUZ50149.1"/>
    </source>
</evidence>
<protein>
    <submittedName>
        <fullName evidence="1">Uncharacterized protein</fullName>
    </submittedName>
</protein>
<dbReference type="Proteomes" id="UP000321570">
    <property type="component" value="Unassembled WGS sequence"/>
</dbReference>
<accession>A0A564YT20</accession>